<dbReference type="PANTHER" id="PTHR35092">
    <property type="entry name" value="CHLORINASE MJ1651"/>
    <property type="match status" value="1"/>
</dbReference>
<proteinExistence type="inferred from homology"/>
<dbReference type="SUPFAM" id="SSF101852">
    <property type="entry name" value="Bacterial fluorinating enzyme, C-terminal domain"/>
    <property type="match status" value="1"/>
</dbReference>
<dbReference type="PIRSF" id="PIRSF006779">
    <property type="entry name" value="UCP006779"/>
    <property type="match status" value="1"/>
</dbReference>
<comment type="similarity">
    <text evidence="2">Belongs to the SAM hydrolase / SAM-dependent halogenase family.</text>
</comment>
<dbReference type="OrthoDB" id="9792195at2"/>
<dbReference type="Gene3D" id="3.40.50.10790">
    <property type="entry name" value="S-adenosyl-l-methionine hydroxide adenosyltransferase, N-terminal"/>
    <property type="match status" value="1"/>
</dbReference>
<dbReference type="InterPro" id="IPR046470">
    <property type="entry name" value="SAM_HAT_C"/>
</dbReference>
<comment type="caution">
    <text evidence="5">The sequence shown here is derived from an EMBL/GenBank/DDBJ whole genome shotgun (WGS) entry which is preliminary data.</text>
</comment>
<evidence type="ECO:0000259" key="3">
    <source>
        <dbReference type="Pfam" id="PF01887"/>
    </source>
</evidence>
<evidence type="ECO:0000256" key="1">
    <source>
        <dbReference type="ARBA" id="ARBA00022691"/>
    </source>
</evidence>
<sequence>MSIITLTTDFGIKDHFVAVAKGKLLSLMPNCQIIDVSHKVDFYNITNASYIVNGICDAFPKDTIHIVCVDAELYEVESFIALHWNDQYFLAPNNGILGTLTEQYPSDLIVELEISDSVKCAMDLFIQTASKISSGEKLENLGKVVESCVTFVDVKPIVANDGNVIRGTIIYEDHYGNAVINVSKSMFNEVGRGRNFRMSVGTRYKISRINKFYSDFNLEVKTLKDYEGDALLIFNELDFLQLSLYKSNPVKTGSVKSLLGLTYRDSVTIEFETKEQE</sequence>
<keyword evidence="1" id="KW-0949">S-adenosyl-L-methionine</keyword>
<dbReference type="InterPro" id="IPR046469">
    <property type="entry name" value="SAM_HAT_N"/>
</dbReference>
<dbReference type="Pfam" id="PF01887">
    <property type="entry name" value="SAM_HAT_N"/>
    <property type="match status" value="1"/>
</dbReference>
<protein>
    <recommendedName>
        <fullName evidence="7">SAM-dependent chlorinase/fluorinase</fullName>
    </recommendedName>
</protein>
<name>A0A3P3WBD4_9FLAO</name>
<reference evidence="5 6" key="1">
    <citation type="submission" date="2018-11" db="EMBL/GenBank/DDBJ databases">
        <title>Flavobacterium sp. nov., YIM 102701-2 draft genome.</title>
        <authorList>
            <person name="Li G."/>
            <person name="Jiang Y."/>
        </authorList>
    </citation>
    <scope>NUCLEOTIDE SEQUENCE [LARGE SCALE GENOMIC DNA]</scope>
    <source>
        <strain evidence="5 6">YIM 102701-2</strain>
    </source>
</reference>
<organism evidence="5 6">
    <name type="scientific">Paenimyroides tangerinum</name>
    <dbReference type="NCBI Taxonomy" id="2488728"/>
    <lineage>
        <taxon>Bacteria</taxon>
        <taxon>Pseudomonadati</taxon>
        <taxon>Bacteroidota</taxon>
        <taxon>Flavobacteriia</taxon>
        <taxon>Flavobacteriales</taxon>
        <taxon>Flavobacteriaceae</taxon>
        <taxon>Paenimyroides</taxon>
    </lineage>
</organism>
<dbReference type="InterPro" id="IPR002747">
    <property type="entry name" value="SAM_OH_AdoTrfase"/>
</dbReference>
<dbReference type="EMBL" id="RQVQ01000011">
    <property type="protein sequence ID" value="RRJ91326.1"/>
    <property type="molecule type" value="Genomic_DNA"/>
</dbReference>
<evidence type="ECO:0000313" key="6">
    <source>
        <dbReference type="Proteomes" id="UP000275719"/>
    </source>
</evidence>
<dbReference type="Gene3D" id="2.40.30.90">
    <property type="entry name" value="Bacterial fluorinating enzyme like"/>
    <property type="match status" value="1"/>
</dbReference>
<dbReference type="Pfam" id="PF20257">
    <property type="entry name" value="SAM_HAT_C"/>
    <property type="match status" value="1"/>
</dbReference>
<dbReference type="SUPFAM" id="SSF102522">
    <property type="entry name" value="Bacterial fluorinating enzyme, N-terminal domain"/>
    <property type="match status" value="1"/>
</dbReference>
<dbReference type="Proteomes" id="UP000275719">
    <property type="component" value="Unassembled WGS sequence"/>
</dbReference>
<gene>
    <name evidence="5" type="ORF">EG240_06540</name>
</gene>
<evidence type="ECO:0008006" key="7">
    <source>
        <dbReference type="Google" id="ProtNLM"/>
    </source>
</evidence>
<dbReference type="PANTHER" id="PTHR35092:SF1">
    <property type="entry name" value="CHLORINASE MJ1651"/>
    <property type="match status" value="1"/>
</dbReference>
<evidence type="ECO:0000259" key="4">
    <source>
        <dbReference type="Pfam" id="PF20257"/>
    </source>
</evidence>
<evidence type="ECO:0000313" key="5">
    <source>
        <dbReference type="EMBL" id="RRJ91326.1"/>
    </source>
</evidence>
<accession>A0A3P3WBD4</accession>
<dbReference type="InterPro" id="IPR023228">
    <property type="entry name" value="SAM_OH_AdoTrfase_N_sf"/>
</dbReference>
<dbReference type="InterPro" id="IPR023227">
    <property type="entry name" value="SAM_OH_AdoTrfase_C_sf"/>
</dbReference>
<feature type="domain" description="S-adenosyl-l-methionine hydroxide adenosyltransferase N-terminal" evidence="3">
    <location>
        <begin position="4"/>
        <end position="142"/>
    </location>
</feature>
<evidence type="ECO:0000256" key="2">
    <source>
        <dbReference type="ARBA" id="ARBA00024035"/>
    </source>
</evidence>
<dbReference type="RefSeq" id="WP_125018594.1">
    <property type="nucleotide sequence ID" value="NZ_RQVQ01000011.1"/>
</dbReference>
<keyword evidence="6" id="KW-1185">Reference proteome</keyword>
<feature type="domain" description="S-adenosyl-l-methionine hydroxide adenosyltransferase C-terminal" evidence="4">
    <location>
        <begin position="167"/>
        <end position="268"/>
    </location>
</feature>
<dbReference type="AlphaFoldDB" id="A0A3P3WBD4"/>